<protein>
    <submittedName>
        <fullName evidence="1">Uncharacterized protein</fullName>
    </submittedName>
</protein>
<evidence type="ECO:0000313" key="2">
    <source>
        <dbReference type="Proteomes" id="UP000629468"/>
    </source>
</evidence>
<organism evidence="1 2">
    <name type="scientific">Agaricus bisporus var. burnettii</name>
    <dbReference type="NCBI Taxonomy" id="192524"/>
    <lineage>
        <taxon>Eukaryota</taxon>
        <taxon>Fungi</taxon>
        <taxon>Dikarya</taxon>
        <taxon>Basidiomycota</taxon>
        <taxon>Agaricomycotina</taxon>
        <taxon>Agaricomycetes</taxon>
        <taxon>Agaricomycetidae</taxon>
        <taxon>Agaricales</taxon>
        <taxon>Agaricineae</taxon>
        <taxon>Agaricaceae</taxon>
        <taxon>Agaricus</taxon>
    </lineage>
</organism>
<dbReference type="Proteomes" id="UP000629468">
    <property type="component" value="Unassembled WGS sequence"/>
</dbReference>
<dbReference type="EMBL" id="JABXXO010000001">
    <property type="protein sequence ID" value="KAF7784890.1"/>
    <property type="molecule type" value="Genomic_DNA"/>
</dbReference>
<dbReference type="AlphaFoldDB" id="A0A8H7FBP7"/>
<sequence length="78" mass="8640">MPEIVRTITSGSGTYRMAKLRAVQEDLGDMYMTSSRLDSLNRVGDVQLIAHHVRSLSYHHQSDFEAAGSTGGSILWET</sequence>
<comment type="caution">
    <text evidence="1">The sequence shown here is derived from an EMBL/GenBank/DDBJ whole genome shotgun (WGS) entry which is preliminary data.</text>
</comment>
<name>A0A8H7FBP7_AGABI</name>
<gene>
    <name evidence="1" type="ORF">Agabi119p4_1055</name>
</gene>
<proteinExistence type="predicted"/>
<accession>A0A8H7FBP7</accession>
<evidence type="ECO:0000313" key="1">
    <source>
        <dbReference type="EMBL" id="KAF7784890.1"/>
    </source>
</evidence>
<reference evidence="1 2" key="1">
    <citation type="journal article" name="Sci. Rep.">
        <title>Telomere-to-telomere assembled and centromere annotated genomes of the two main subspecies of the button mushroom Agaricus bisporus reveal especially polymorphic chromosome ends.</title>
        <authorList>
            <person name="Sonnenberg A.S.M."/>
            <person name="Sedaghat-Telgerd N."/>
            <person name="Lavrijssen B."/>
            <person name="Ohm R.A."/>
            <person name="Hendrickx P.M."/>
            <person name="Scholtmeijer K."/>
            <person name="Baars J.J.P."/>
            <person name="van Peer A."/>
        </authorList>
    </citation>
    <scope>NUCLEOTIDE SEQUENCE [LARGE SCALE GENOMIC DNA]</scope>
    <source>
        <strain evidence="1 2">H119_p4</strain>
    </source>
</reference>